<feature type="domain" description="SseB protein N-terminal" evidence="1">
    <location>
        <begin position="19"/>
        <end position="138"/>
    </location>
</feature>
<name>A0A0A0K411_9MICO</name>
<dbReference type="OrthoDB" id="5188303at2"/>
<dbReference type="STRING" id="1385519.N801_15580"/>
<comment type="caution">
    <text evidence="2">The sequence shown here is derived from an EMBL/GenBank/DDBJ whole genome shotgun (WGS) entry which is preliminary data.</text>
</comment>
<evidence type="ECO:0000313" key="3">
    <source>
        <dbReference type="Proteomes" id="UP000030013"/>
    </source>
</evidence>
<proteinExistence type="predicted"/>
<dbReference type="RefSeq" id="WP_035932714.1">
    <property type="nucleotide sequence ID" value="NZ_AVPL01000004.1"/>
</dbReference>
<sequence>MTRDLVFTGFDGDDGSPEETLTTALAGEDPTALMAALPASRLLVPIVAEPVETATEGGLTVDTQTDLAAVTLVAPDGERALPVFSSLAALAAWDPAARPVPVTAARAAQAAVSERCDVVVIDVAGPRTRVLRPSMVWALAQEREWVAPHLDPFVAAGVSRAVAEEADVRAHHVEEGAPSGQGVLGIWLELTEGLDAPAVQAVATRVGERLATDGELRARIDGLAFRIV</sequence>
<organism evidence="2 3">
    <name type="scientific">Knoellia aerolata DSM 18566</name>
    <dbReference type="NCBI Taxonomy" id="1385519"/>
    <lineage>
        <taxon>Bacteria</taxon>
        <taxon>Bacillati</taxon>
        <taxon>Actinomycetota</taxon>
        <taxon>Actinomycetes</taxon>
        <taxon>Micrococcales</taxon>
        <taxon>Intrasporangiaceae</taxon>
        <taxon>Knoellia</taxon>
    </lineage>
</organism>
<dbReference type="Proteomes" id="UP000030013">
    <property type="component" value="Unassembled WGS sequence"/>
</dbReference>
<gene>
    <name evidence="2" type="ORF">N801_15580</name>
</gene>
<evidence type="ECO:0000313" key="2">
    <source>
        <dbReference type="EMBL" id="KGN42501.1"/>
    </source>
</evidence>
<dbReference type="Pfam" id="PF07179">
    <property type="entry name" value="SseB"/>
    <property type="match status" value="1"/>
</dbReference>
<accession>A0A0A0K411</accession>
<dbReference type="AlphaFoldDB" id="A0A0A0K411"/>
<evidence type="ECO:0000259" key="1">
    <source>
        <dbReference type="Pfam" id="PF07179"/>
    </source>
</evidence>
<dbReference type="eggNOG" id="COG0106">
    <property type="taxonomic scope" value="Bacteria"/>
</dbReference>
<protein>
    <recommendedName>
        <fullName evidence="1">SseB protein N-terminal domain-containing protein</fullName>
    </recommendedName>
</protein>
<keyword evidence="3" id="KW-1185">Reference proteome</keyword>
<reference evidence="2 3" key="1">
    <citation type="submission" date="2013-08" db="EMBL/GenBank/DDBJ databases">
        <title>The genome sequence of Knoellia aerolata.</title>
        <authorList>
            <person name="Zhu W."/>
            <person name="Wang G."/>
        </authorList>
    </citation>
    <scope>NUCLEOTIDE SEQUENCE [LARGE SCALE GENOMIC DNA]</scope>
    <source>
        <strain evidence="2 3">DSM 18566</strain>
    </source>
</reference>
<dbReference type="InterPro" id="IPR009839">
    <property type="entry name" value="SseB_N"/>
</dbReference>
<dbReference type="EMBL" id="AVPL01000004">
    <property type="protein sequence ID" value="KGN42501.1"/>
    <property type="molecule type" value="Genomic_DNA"/>
</dbReference>